<dbReference type="OrthoDB" id="8047at10239"/>
<evidence type="ECO:0000256" key="5">
    <source>
        <dbReference type="ARBA" id="ARBA00022581"/>
    </source>
</evidence>
<keyword evidence="13 15" id="KW-1015">Disulfide bond</keyword>
<keyword evidence="12 15" id="KW-0238">DNA-binding</keyword>
<evidence type="ECO:0000256" key="12">
    <source>
        <dbReference type="ARBA" id="ARBA00023125"/>
    </source>
</evidence>
<sequence>MSQKNKRRKRATVEDLYRSCKQGGYCPPDVVPKVEGTTVADRILQIGGSAVYFGGLGIGTGKGTGGGGGYVPLGEGGGVRVGGPGIRPSIPVDPVVPLPRDLIPIETVRPEDPSVITLSEGTPGGDISNVDVIAEVHPFQPDTATLPPTVTDGDSTAILEVFPDPVPPMRGGSRITRTHYHNPTFQVSVHSTATSGETSAADEILVTLGSSDTVIGSSTGEDIPLRLFPGSSRSTLESEFLETDFGGRTSTPVPTPERPVVRPRRPGLLSRFFQQARVYEPVFSTRPQELVTFDNPAFEPDVTMTFQQDVDEIARAAPRVEFQDIVELGRPIFSETAEGHVRVSRLGRRGTIRTRAGTVIGGRVHFYQDLSSIETDDIPLLTYAEQTGGGVVVGGSAETGIDAELGGVEEVYPEDALLDEYEPVGEHTQLVIGERRSTRVLTIPNADIFSPETLHKTPAGVVVDWDKGGSRAVVPAEGVTPAPPFPDIIIHDVGSSVDYILHPGLLPRRRRKRKRSY</sequence>
<comment type="similarity">
    <text evidence="15">Belongs to the papillomaviridae L2 protein family.</text>
</comment>
<accession>W8EFZ8</accession>
<evidence type="ECO:0000256" key="7">
    <source>
        <dbReference type="ARBA" id="ARBA00022844"/>
    </source>
</evidence>
<evidence type="ECO:0000256" key="10">
    <source>
        <dbReference type="ARBA" id="ARBA00023046"/>
    </source>
</evidence>
<evidence type="ECO:0000256" key="1">
    <source>
        <dbReference type="ARBA" id="ARBA00022524"/>
    </source>
</evidence>
<evidence type="ECO:0000256" key="4">
    <source>
        <dbReference type="ARBA" id="ARBA00022562"/>
    </source>
</evidence>
<dbReference type="GeneID" id="37618214"/>
<comment type="caution">
    <text evidence="15">Lacks conserved residue(s) required for the propagation of feature annotation.</text>
</comment>
<keyword evidence="11 15" id="KW-1176">Cytoplasmic inwards viral transport</keyword>
<dbReference type="GO" id="GO:0042025">
    <property type="term" value="C:host cell nucleus"/>
    <property type="evidence" value="ECO:0007669"/>
    <property type="project" value="UniProtKB-SubCell"/>
</dbReference>
<evidence type="ECO:0000256" key="13">
    <source>
        <dbReference type="ARBA" id="ARBA00023157"/>
    </source>
</evidence>
<dbReference type="GO" id="GO:0046718">
    <property type="term" value="P:symbiont entry into host cell"/>
    <property type="evidence" value="ECO:0007669"/>
    <property type="project" value="UniProtKB-KW"/>
</dbReference>
<evidence type="ECO:0000256" key="2">
    <source>
        <dbReference type="ARBA" id="ARBA00022553"/>
    </source>
</evidence>
<dbReference type="GO" id="GO:0005198">
    <property type="term" value="F:structural molecule activity"/>
    <property type="evidence" value="ECO:0007669"/>
    <property type="project" value="UniProtKB-UniRule"/>
</dbReference>
<evidence type="ECO:0000256" key="6">
    <source>
        <dbReference type="ARBA" id="ARBA00022812"/>
    </source>
</evidence>
<keyword evidence="5 15" id="KW-0945">Host-virus interaction</keyword>
<evidence type="ECO:0000313" key="17">
    <source>
        <dbReference type="Proteomes" id="UP000118015"/>
    </source>
</evidence>
<dbReference type="RefSeq" id="YP_009507264.1">
    <property type="nucleotide sequence ID" value="NC_038517.1"/>
</dbReference>
<evidence type="ECO:0000256" key="14">
    <source>
        <dbReference type="ARBA" id="ARBA00023296"/>
    </source>
</evidence>
<proteinExistence type="inferred from homology"/>
<comment type="subcellular location">
    <subcellularLocation>
        <location evidence="15">Virion</location>
    </subcellularLocation>
    <subcellularLocation>
        <location evidence="15">Host nucleus</location>
    </subcellularLocation>
</comment>
<evidence type="ECO:0000256" key="15">
    <source>
        <dbReference type="HAMAP-Rule" id="MF_04003"/>
    </source>
</evidence>
<dbReference type="InterPro" id="IPR000784">
    <property type="entry name" value="Late_L2"/>
</dbReference>
<dbReference type="HAMAP" id="MF_04003">
    <property type="entry name" value="PPV_L2"/>
    <property type="match status" value="1"/>
</dbReference>
<keyword evidence="9 15" id="KW-1177">Microtubular inwards viral transport</keyword>
<keyword evidence="8 15" id="KW-0426">Late protein</keyword>
<name>W8EFZ8_9PAPI</name>
<comment type="subunit">
    <text evidence="15">Interacts with major capsid protein L1. Interacts with E2; this interaction inhibits E2 transcriptional activity but not the DNA replication function E2. Interacts with host HSPA8; this interaction is required for L2 nuclear translocation. Interacts with host importins KPNB2 and KPNB3. Forms a complex with importin alpha2-beta1 heterodimers via interaction with the importin alpha2 adapter. Interacts with host DYNLT1; this interaction is essential for virus intracellular transport during entry. Interacts (via C-terminus) with host retromer subunits VPS35 AND VPS29.</text>
</comment>
<keyword evidence="3 15" id="KW-0167">Capsid protein</keyword>
<evidence type="ECO:0000256" key="9">
    <source>
        <dbReference type="ARBA" id="ARBA00022952"/>
    </source>
</evidence>
<dbReference type="GO" id="GO:0003677">
    <property type="term" value="F:DNA binding"/>
    <property type="evidence" value="ECO:0007669"/>
    <property type="project" value="UniProtKB-UniRule"/>
</dbReference>
<comment type="PTM">
    <text evidence="15">Highly phosphorylated.</text>
</comment>
<keyword evidence="6" id="KW-1040">Host Golgi apparatus</keyword>
<keyword evidence="17" id="KW-1185">Reference proteome</keyword>
<gene>
    <name evidence="15 16" type="primary">L2</name>
</gene>
<comment type="function">
    <text evidence="15">Minor protein of the capsid that localizes along the inner surface of the virion, within the central cavities beneath the L1 pentamers. Plays a role in capsid stabilization through interaction with the major capsid protein L1. Once the virion enters the host cell, L2 escorts the genomic DNA into the nucleus by promoting escape from the endosomal compartments and traffic through the host Golgi network. Mechanistically, the C-terminus of L2 possesses a cell-penetrating peptide that protudes from the host endosome, interacts with host cytoplasmic retromer cargo and thereby mediates the capsid delivery to the host trans-Golgi network. Plays a role through its interaction with host dynein in the intracellular microtubule-dependent transport of viral capsid toward the nucleus. Mediates the viral genome import into the nucleus through binding to host importins. Once within the nucleus, L2 localizes viral genomes to host PML bodies in order to activate early gene expression for establishment of infection. Later on, promotes late gene expression by interacting with the viral E2 protein and by inhibiting its transcriptional activation functions. During virion assembly, encapsidates the genome by direct interaction with the viral DNA.</text>
</comment>
<evidence type="ECO:0000256" key="11">
    <source>
        <dbReference type="ARBA" id="ARBA00023120"/>
    </source>
</evidence>
<dbReference type="GO" id="GO:0075521">
    <property type="term" value="P:microtubule-dependent intracellular transport of viral material towards nucleus"/>
    <property type="evidence" value="ECO:0007669"/>
    <property type="project" value="UniProtKB-UniRule"/>
</dbReference>
<dbReference type="GO" id="GO:0075732">
    <property type="term" value="P:viral penetration into host nucleus"/>
    <property type="evidence" value="ECO:0007669"/>
    <property type="project" value="UniProtKB-KW"/>
</dbReference>
<dbReference type="KEGG" id="vg:37618214"/>
<keyword evidence="4 15" id="KW-1048">Host nucleus</keyword>
<dbReference type="EMBL" id="KC858264">
    <property type="protein sequence ID" value="AHJ81394.1"/>
    <property type="molecule type" value="Genomic_DNA"/>
</dbReference>
<keyword evidence="2 15" id="KW-0597">Phosphoprotein</keyword>
<feature type="disulfide bond" evidence="15">
    <location>
        <begin position="20"/>
        <end position="26"/>
    </location>
</feature>
<organism evidence="16 17">
    <name type="scientific">Eptesicus serotinus papillomavirus 2</name>
    <dbReference type="NCBI Taxonomy" id="1464072"/>
    <lineage>
        <taxon>Viruses</taxon>
        <taxon>Monodnaviria</taxon>
        <taxon>Shotokuvirae</taxon>
        <taxon>Cossaviricota</taxon>
        <taxon>Papovaviricetes</taxon>
        <taxon>Zurhausenvirales</taxon>
        <taxon>Papillomaviridae</taxon>
        <taxon>Firstpapillomavirinae</taxon>
        <taxon>Dyoomegapapillomavirus</taxon>
        <taxon>Dyoomegapapillomavirus 1</taxon>
    </lineage>
</organism>
<keyword evidence="14 15" id="KW-1160">Virus entry into host cell</keyword>
<dbReference type="Pfam" id="PF00513">
    <property type="entry name" value="Late_protein_L2"/>
    <property type="match status" value="1"/>
</dbReference>
<keyword evidence="7 15" id="KW-0946">Virion</keyword>
<evidence type="ECO:0000256" key="8">
    <source>
        <dbReference type="ARBA" id="ARBA00022921"/>
    </source>
</evidence>
<evidence type="ECO:0000256" key="3">
    <source>
        <dbReference type="ARBA" id="ARBA00022561"/>
    </source>
</evidence>
<reference evidence="16 17" key="1">
    <citation type="journal article" date="2014" name="Genome Biol. Evol.">
        <title>Novel papillomaviruses in free-ranging Iberian bats: no virus-host co-evolution, no strict host specificity, and hints for recombination.</title>
        <authorList>
            <person name="Garcia-Perez R."/>
            <person name="Ibanez C."/>
            <person name="Godinez J.M."/>
            <person name="Arechiga N."/>
            <person name="Garin I."/>
            <person name="Perez-Suarez G."/>
            <person name="de Paz O."/>
            <person name="Juste J."/>
            <person name="Echevarria J.E."/>
            <person name="Bravo I.G."/>
        </authorList>
    </citation>
    <scope>NUCLEOTIDE SEQUENCE [LARGE SCALE GENOMIC DNA]</scope>
</reference>
<evidence type="ECO:0000313" key="16">
    <source>
        <dbReference type="EMBL" id="AHJ81394.1"/>
    </source>
</evidence>
<dbReference type="GO" id="GO:0019028">
    <property type="term" value="C:viral capsid"/>
    <property type="evidence" value="ECO:0007669"/>
    <property type="project" value="UniProtKB-UniRule"/>
</dbReference>
<keyword evidence="10" id="KW-1039">Host endosome</keyword>
<protein>
    <recommendedName>
        <fullName evidence="15">Minor capsid protein L2</fullName>
    </recommendedName>
</protein>
<dbReference type="Proteomes" id="UP000118015">
    <property type="component" value="Segment"/>
</dbReference>
<keyword evidence="1 15" id="KW-1163">Viral penetration into host nucleus</keyword>
<dbReference type="GO" id="GO:0043657">
    <property type="term" value="C:host cell"/>
    <property type="evidence" value="ECO:0007669"/>
    <property type="project" value="GOC"/>
</dbReference>